<proteinExistence type="predicted"/>
<keyword evidence="1" id="KW-0812">Transmembrane</keyword>
<keyword evidence="3" id="KW-1185">Reference proteome</keyword>
<accession>A0A011V3Q7</accession>
<evidence type="ECO:0000256" key="1">
    <source>
        <dbReference type="SAM" id="Phobius"/>
    </source>
</evidence>
<comment type="caution">
    <text evidence="2">The sequence shown here is derived from an EMBL/GenBank/DDBJ whole genome shotgun (WGS) entry which is preliminary data.</text>
</comment>
<dbReference type="EMBL" id="JEOB01000002">
    <property type="protein sequence ID" value="EXM40087.1"/>
    <property type="molecule type" value="Genomic_DNA"/>
</dbReference>
<keyword evidence="1" id="KW-0472">Membrane</keyword>
<feature type="transmembrane region" description="Helical" evidence="1">
    <location>
        <begin position="35"/>
        <end position="55"/>
    </location>
</feature>
<dbReference type="Proteomes" id="UP000021369">
    <property type="component" value="Unassembled WGS sequence"/>
</dbReference>
<protein>
    <submittedName>
        <fullName evidence="2">Uncharacterized protein</fullName>
    </submittedName>
</protein>
<reference evidence="2 3" key="1">
    <citation type="submission" date="2013-06" db="EMBL/GenBank/DDBJ databases">
        <title>Rumen cellulosomics: divergent fiber-degrading strategies revealed by comparative genome-wide analysis of six Ruminococcal strains.</title>
        <authorList>
            <person name="Dassa B."/>
            <person name="Borovok I."/>
            <person name="Lamed R."/>
            <person name="Flint H."/>
            <person name="Yeoman C.J."/>
            <person name="White B."/>
            <person name="Bayer E.A."/>
        </authorList>
    </citation>
    <scope>NUCLEOTIDE SEQUENCE [LARGE SCALE GENOMIC DNA]</scope>
    <source>
        <strain evidence="2 3">SY3</strain>
    </source>
</reference>
<keyword evidence="1" id="KW-1133">Transmembrane helix</keyword>
<organism evidence="2 3">
    <name type="scientific">Ruminococcus albus SY3</name>
    <dbReference type="NCBI Taxonomy" id="1341156"/>
    <lineage>
        <taxon>Bacteria</taxon>
        <taxon>Bacillati</taxon>
        <taxon>Bacillota</taxon>
        <taxon>Clostridia</taxon>
        <taxon>Eubacteriales</taxon>
        <taxon>Oscillospiraceae</taxon>
        <taxon>Ruminococcus</taxon>
    </lineage>
</organism>
<sequence length="60" mass="6786">MRVIVILLICLVIVGIIRLAVEKIMPNRDKKFYHAIVRVVWGIMVVVVMLSTYGCNGKLS</sequence>
<evidence type="ECO:0000313" key="3">
    <source>
        <dbReference type="Proteomes" id="UP000021369"/>
    </source>
</evidence>
<dbReference type="AlphaFoldDB" id="A0A011V3Q7"/>
<dbReference type="RefSeq" id="WP_037285843.1">
    <property type="nucleotide sequence ID" value="NZ_JEOB01000002.1"/>
</dbReference>
<evidence type="ECO:0000313" key="2">
    <source>
        <dbReference type="EMBL" id="EXM40087.1"/>
    </source>
</evidence>
<dbReference type="PATRIC" id="fig|1341156.4.peg.1482"/>
<name>A0A011V3Q7_RUMAL</name>
<gene>
    <name evidence="2" type="ORF">RASY3_05320</name>
</gene>